<name>A0A1N6MSA3_9GAMM</name>
<evidence type="ECO:0000256" key="1">
    <source>
        <dbReference type="SAM" id="Phobius"/>
    </source>
</evidence>
<feature type="transmembrane region" description="Helical" evidence="1">
    <location>
        <begin position="9"/>
        <end position="29"/>
    </location>
</feature>
<dbReference type="Proteomes" id="UP000196435">
    <property type="component" value="Unassembled WGS sequence"/>
</dbReference>
<keyword evidence="1" id="KW-0812">Transmembrane</keyword>
<proteinExistence type="predicted"/>
<reference evidence="3" key="1">
    <citation type="submission" date="2016-12" db="EMBL/GenBank/DDBJ databases">
        <authorList>
            <person name="Gaudriault S."/>
        </authorList>
    </citation>
    <scope>NUCLEOTIDE SEQUENCE [LARGE SCALE GENOMIC DNA]</scope>
    <source>
        <strain evidence="3">HGB1681 (deposited as PTA-6826 in the American Type Culture Collection)</strain>
    </source>
</reference>
<accession>A0A1N6MSA3</accession>
<sequence length="54" mass="6283">MERWEQHSLIWRLISFILAFVVAYLLFIADEHDNLNPRIGIGYPTSQSNAAAFF</sequence>
<evidence type="ECO:0000313" key="2">
    <source>
        <dbReference type="EMBL" id="SIP71728.1"/>
    </source>
</evidence>
<organism evidence="2 3">
    <name type="scientific">Xenorhabdus innexi</name>
    <dbReference type="NCBI Taxonomy" id="290109"/>
    <lineage>
        <taxon>Bacteria</taxon>
        <taxon>Pseudomonadati</taxon>
        <taxon>Pseudomonadota</taxon>
        <taxon>Gammaproteobacteria</taxon>
        <taxon>Enterobacterales</taxon>
        <taxon>Morganellaceae</taxon>
        <taxon>Xenorhabdus</taxon>
    </lineage>
</organism>
<dbReference type="EMBL" id="FTLG01000030">
    <property type="protein sequence ID" value="SIP71728.1"/>
    <property type="molecule type" value="Genomic_DNA"/>
</dbReference>
<gene>
    <name evidence="2" type="ORF">XIS1_1250022</name>
</gene>
<dbReference type="AlphaFoldDB" id="A0A1N6MSA3"/>
<keyword evidence="1" id="KW-0472">Membrane</keyword>
<protein>
    <submittedName>
        <fullName evidence="2">Uncharacterized protein</fullName>
    </submittedName>
</protein>
<keyword evidence="1" id="KW-1133">Transmembrane helix</keyword>
<evidence type="ECO:0000313" key="3">
    <source>
        <dbReference type="Proteomes" id="UP000196435"/>
    </source>
</evidence>